<dbReference type="SUPFAM" id="SSF57716">
    <property type="entry name" value="Glucocorticoid receptor-like (DNA-binding domain)"/>
    <property type="match status" value="1"/>
</dbReference>
<dbReference type="InterPro" id="IPR013087">
    <property type="entry name" value="Znf_C2H2_type"/>
</dbReference>
<feature type="binding site" evidence="10">
    <location>
        <position position="59"/>
    </location>
    <ligand>
        <name>Zn(2+)</name>
        <dbReference type="ChEBI" id="CHEBI:29105"/>
    </ligand>
</feature>
<feature type="binding site" evidence="10">
    <location>
        <position position="56"/>
    </location>
    <ligand>
        <name>Zn(2+)</name>
        <dbReference type="ChEBI" id="CHEBI:29105"/>
    </ligand>
</feature>
<evidence type="ECO:0000313" key="13">
    <source>
        <dbReference type="EMBL" id="JAT83844.1"/>
    </source>
</evidence>
<keyword evidence="7" id="KW-0539">Nucleus</keyword>
<feature type="domain" description="C2H2-type" evidence="11">
    <location>
        <begin position="311"/>
        <end position="339"/>
    </location>
</feature>
<dbReference type="InterPro" id="IPR036236">
    <property type="entry name" value="Znf_C2H2_sf"/>
</dbReference>
<dbReference type="PANTHER" id="PTHR24388:SF54">
    <property type="entry name" value="PROTEIN ESCARGOT"/>
    <property type="match status" value="1"/>
</dbReference>
<dbReference type="Gene3D" id="3.30.160.60">
    <property type="entry name" value="Classic Zinc Finger"/>
    <property type="match status" value="4"/>
</dbReference>
<name>A0A1E1WA41_PECGO</name>
<evidence type="ECO:0000256" key="6">
    <source>
        <dbReference type="ARBA" id="ARBA00023125"/>
    </source>
</evidence>
<evidence type="ECO:0000256" key="10">
    <source>
        <dbReference type="PROSITE-ProRule" id="PRU01263"/>
    </source>
</evidence>
<keyword evidence="3" id="KW-0677">Repeat</keyword>
<evidence type="ECO:0000256" key="5">
    <source>
        <dbReference type="ARBA" id="ARBA00022833"/>
    </source>
</evidence>
<dbReference type="SUPFAM" id="SSF57667">
    <property type="entry name" value="beta-beta-alpha zinc fingers"/>
    <property type="match status" value="3"/>
</dbReference>
<feature type="binding site" evidence="10">
    <location>
        <position position="7"/>
    </location>
    <ligand>
        <name>Zn(2+)</name>
        <dbReference type="ChEBI" id="CHEBI:29105"/>
    </ligand>
</feature>
<dbReference type="InterPro" id="IPR012934">
    <property type="entry name" value="Znf_AD"/>
</dbReference>
<feature type="domain" description="C2H2-type" evidence="11">
    <location>
        <begin position="282"/>
        <end position="310"/>
    </location>
</feature>
<reference evidence="13" key="1">
    <citation type="submission" date="2015-09" db="EMBL/GenBank/DDBJ databases">
        <title>De novo assembly of Pectinophora gossypiella (Pink Bollworm) gut transcriptome.</title>
        <authorList>
            <person name="Tassone E.E."/>
        </authorList>
    </citation>
    <scope>NUCLEOTIDE SEQUENCE</scope>
</reference>
<feature type="domain" description="C2H2-type" evidence="11">
    <location>
        <begin position="368"/>
        <end position="391"/>
    </location>
</feature>
<keyword evidence="6" id="KW-0238">DNA-binding</keyword>
<dbReference type="PANTHER" id="PTHR24388">
    <property type="entry name" value="ZINC FINGER PROTEIN"/>
    <property type="match status" value="1"/>
</dbReference>
<sequence>MSFKDRCRTCLGKSNEMRHVHASIIISEQEIRLSDILYNFYSYQVSQEPDYPENICINCVHQLTLTHAFKTLIETSANTLAGNTPIETNSDNNDCPADYEMEYKPDTDSKIDIQYDTLQPSPIETYQPKSLPKSYKLKPIVPVKRDRRRMIIKRVSNIERQLYCVECKAEFNCNKSLMDHCTDNHPVRSTTGRDCQYCEEKFEDFKELVIHRKLHLKPYLCMTCWSGFYTENEYTTHKCQPNQNRRRKDTEKVLQQCDQCGKSYPPGYIKVHMMTHGNELKYSCKYCPKKFKVANGLNSHILWNHKRTRDHKCDVCGATFISASARSTHIRKNHLKEKKYGCESCAKRFFSKSELQRHMLTHTGVKNFHCHLCDKSYQTRYGLNVHLKSHAHLSINVLGL</sequence>
<dbReference type="SMART" id="SM00868">
    <property type="entry name" value="zf-AD"/>
    <property type="match status" value="1"/>
</dbReference>
<dbReference type="GO" id="GO:0000981">
    <property type="term" value="F:DNA-binding transcription factor activity, RNA polymerase II-specific"/>
    <property type="evidence" value="ECO:0007669"/>
    <property type="project" value="TreeGrafter"/>
</dbReference>
<evidence type="ECO:0000256" key="7">
    <source>
        <dbReference type="ARBA" id="ARBA00023242"/>
    </source>
</evidence>
<evidence type="ECO:0000256" key="3">
    <source>
        <dbReference type="ARBA" id="ARBA00022737"/>
    </source>
</evidence>
<organism evidence="13">
    <name type="scientific">Pectinophora gossypiella</name>
    <name type="common">Cotton pink bollworm</name>
    <name type="synonym">Depressaria gossypiella</name>
    <dbReference type="NCBI Taxonomy" id="13191"/>
    <lineage>
        <taxon>Eukaryota</taxon>
        <taxon>Metazoa</taxon>
        <taxon>Ecdysozoa</taxon>
        <taxon>Arthropoda</taxon>
        <taxon>Hexapoda</taxon>
        <taxon>Insecta</taxon>
        <taxon>Pterygota</taxon>
        <taxon>Neoptera</taxon>
        <taxon>Endopterygota</taxon>
        <taxon>Lepidoptera</taxon>
        <taxon>Glossata</taxon>
        <taxon>Ditrysia</taxon>
        <taxon>Gelechioidea</taxon>
        <taxon>Gelechiidae</taxon>
        <taxon>Apatetrinae</taxon>
        <taxon>Pectinophora</taxon>
    </lineage>
</organism>
<dbReference type="PROSITE" id="PS50157">
    <property type="entry name" value="ZINC_FINGER_C2H2_2"/>
    <property type="match status" value="4"/>
</dbReference>
<evidence type="ECO:0000256" key="8">
    <source>
        <dbReference type="ARBA" id="ARBA00037948"/>
    </source>
</evidence>
<dbReference type="InterPro" id="IPR050527">
    <property type="entry name" value="Snail/Krueppel_Znf"/>
</dbReference>
<keyword evidence="2 10" id="KW-0479">Metal-binding</keyword>
<dbReference type="GO" id="GO:0000978">
    <property type="term" value="F:RNA polymerase II cis-regulatory region sequence-specific DNA binding"/>
    <property type="evidence" value="ECO:0007669"/>
    <property type="project" value="TreeGrafter"/>
</dbReference>
<evidence type="ECO:0000256" key="2">
    <source>
        <dbReference type="ARBA" id="ARBA00022723"/>
    </source>
</evidence>
<proteinExistence type="inferred from homology"/>
<dbReference type="Gene3D" id="3.40.1800.20">
    <property type="match status" value="1"/>
</dbReference>
<evidence type="ECO:0008006" key="14">
    <source>
        <dbReference type="Google" id="ProtNLM"/>
    </source>
</evidence>
<dbReference type="Pfam" id="PF13894">
    <property type="entry name" value="zf-C2H2_4"/>
    <property type="match status" value="1"/>
</dbReference>
<evidence type="ECO:0000259" key="12">
    <source>
        <dbReference type="PROSITE" id="PS51915"/>
    </source>
</evidence>
<dbReference type="EMBL" id="GDQN01007210">
    <property type="protein sequence ID" value="JAT83844.1"/>
    <property type="molecule type" value="Transcribed_RNA"/>
</dbReference>
<evidence type="ECO:0000259" key="11">
    <source>
        <dbReference type="PROSITE" id="PS50157"/>
    </source>
</evidence>
<dbReference type="Pfam" id="PF07776">
    <property type="entry name" value="zf-AD"/>
    <property type="match status" value="1"/>
</dbReference>
<accession>A0A1E1WA41</accession>
<feature type="domain" description="ZAD" evidence="12">
    <location>
        <begin position="5"/>
        <end position="83"/>
    </location>
</feature>
<dbReference type="OrthoDB" id="8117402at2759"/>
<dbReference type="GO" id="GO:0005634">
    <property type="term" value="C:nucleus"/>
    <property type="evidence" value="ECO:0007669"/>
    <property type="project" value="UniProtKB-SubCell"/>
</dbReference>
<dbReference type="PROSITE" id="PS00028">
    <property type="entry name" value="ZINC_FINGER_C2H2_1"/>
    <property type="match status" value="5"/>
</dbReference>
<dbReference type="Pfam" id="PF00096">
    <property type="entry name" value="zf-C2H2"/>
    <property type="match status" value="3"/>
</dbReference>
<evidence type="ECO:0000256" key="1">
    <source>
        <dbReference type="ARBA" id="ARBA00004123"/>
    </source>
</evidence>
<dbReference type="SMART" id="SM00355">
    <property type="entry name" value="ZnF_C2H2"/>
    <property type="match status" value="7"/>
</dbReference>
<gene>
    <name evidence="13" type="ORF">g.5945</name>
</gene>
<dbReference type="GO" id="GO:0008270">
    <property type="term" value="F:zinc ion binding"/>
    <property type="evidence" value="ECO:0007669"/>
    <property type="project" value="UniProtKB-UniRule"/>
</dbReference>
<feature type="domain" description="C2H2-type" evidence="11">
    <location>
        <begin position="340"/>
        <end position="367"/>
    </location>
</feature>
<protein>
    <recommendedName>
        <fullName evidence="14">Protein krueppel</fullName>
    </recommendedName>
</protein>
<feature type="binding site" evidence="10">
    <location>
        <position position="10"/>
    </location>
    <ligand>
        <name>Zn(2+)</name>
        <dbReference type="ChEBI" id="CHEBI:29105"/>
    </ligand>
</feature>
<comment type="similarity">
    <text evidence="8">Belongs to the snail C2H2-type zinc-finger protein family.</text>
</comment>
<keyword evidence="4 9" id="KW-0863">Zinc-finger</keyword>
<comment type="subcellular location">
    <subcellularLocation>
        <location evidence="1">Nucleus</location>
    </subcellularLocation>
</comment>
<dbReference type="AlphaFoldDB" id="A0A1E1WA41"/>
<dbReference type="FunFam" id="3.30.160.60:FF:000256">
    <property type="entry name" value="PLAG1 like zinc finger 2"/>
    <property type="match status" value="1"/>
</dbReference>
<dbReference type="PROSITE" id="PS51915">
    <property type="entry name" value="ZAD"/>
    <property type="match status" value="1"/>
</dbReference>
<evidence type="ECO:0000256" key="9">
    <source>
        <dbReference type="PROSITE-ProRule" id="PRU00042"/>
    </source>
</evidence>
<evidence type="ECO:0000256" key="4">
    <source>
        <dbReference type="ARBA" id="ARBA00022771"/>
    </source>
</evidence>
<keyword evidence="5 10" id="KW-0862">Zinc</keyword>